<name>A0A2T7NYF9_POMCA</name>
<comment type="caution">
    <text evidence="2">The sequence shown here is derived from an EMBL/GenBank/DDBJ whole genome shotgun (WGS) entry which is preliminary data.</text>
</comment>
<sequence length="116" mass="13372">MVKRRTLQLDRPIEIYFSCNDKPVTTQLYIVLSRRPKGPLACWSDRQRPHVQRLDASPAPHPQPPNDLSNAKTTHATVVSHTLMNVTRSICFERFSVSRQTDIEEHHERDEEGTLA</sequence>
<keyword evidence="3" id="KW-1185">Reference proteome</keyword>
<organism evidence="2 3">
    <name type="scientific">Pomacea canaliculata</name>
    <name type="common">Golden apple snail</name>
    <dbReference type="NCBI Taxonomy" id="400727"/>
    <lineage>
        <taxon>Eukaryota</taxon>
        <taxon>Metazoa</taxon>
        <taxon>Spiralia</taxon>
        <taxon>Lophotrochozoa</taxon>
        <taxon>Mollusca</taxon>
        <taxon>Gastropoda</taxon>
        <taxon>Caenogastropoda</taxon>
        <taxon>Architaenioglossa</taxon>
        <taxon>Ampullarioidea</taxon>
        <taxon>Ampullariidae</taxon>
        <taxon>Pomacea</taxon>
    </lineage>
</organism>
<dbReference type="AlphaFoldDB" id="A0A2T7NYF9"/>
<evidence type="ECO:0000256" key="1">
    <source>
        <dbReference type="SAM" id="MobiDB-lite"/>
    </source>
</evidence>
<accession>A0A2T7NYF9</accession>
<proteinExistence type="predicted"/>
<evidence type="ECO:0000313" key="2">
    <source>
        <dbReference type="EMBL" id="PVD26210.1"/>
    </source>
</evidence>
<dbReference type="Proteomes" id="UP000245119">
    <property type="component" value="Linkage Group LG8"/>
</dbReference>
<feature type="region of interest" description="Disordered" evidence="1">
    <location>
        <begin position="43"/>
        <end position="71"/>
    </location>
</feature>
<reference evidence="2 3" key="1">
    <citation type="submission" date="2018-04" db="EMBL/GenBank/DDBJ databases">
        <title>The genome of golden apple snail Pomacea canaliculata provides insight into stress tolerance and invasive adaptation.</title>
        <authorList>
            <person name="Liu C."/>
            <person name="Liu B."/>
            <person name="Ren Y."/>
            <person name="Zhang Y."/>
            <person name="Wang H."/>
            <person name="Li S."/>
            <person name="Jiang F."/>
            <person name="Yin L."/>
            <person name="Zhang G."/>
            <person name="Qian W."/>
            <person name="Fan W."/>
        </authorList>
    </citation>
    <scope>NUCLEOTIDE SEQUENCE [LARGE SCALE GENOMIC DNA]</scope>
    <source>
        <strain evidence="2">SZHN2017</strain>
        <tissue evidence="2">Muscle</tissue>
    </source>
</reference>
<gene>
    <name evidence="2" type="ORF">C0Q70_13880</name>
</gene>
<protein>
    <submittedName>
        <fullName evidence="2">Uncharacterized protein</fullName>
    </submittedName>
</protein>
<evidence type="ECO:0000313" key="3">
    <source>
        <dbReference type="Proteomes" id="UP000245119"/>
    </source>
</evidence>
<dbReference type="EMBL" id="PZQS01000008">
    <property type="protein sequence ID" value="PVD26210.1"/>
    <property type="molecule type" value="Genomic_DNA"/>
</dbReference>